<dbReference type="KEGG" id="vg:54994055"/>
<dbReference type="Proteomes" id="UP000250540">
    <property type="component" value="Segment"/>
</dbReference>
<protein>
    <submittedName>
        <fullName evidence="1">Uncharacterized protein</fullName>
    </submittedName>
</protein>
<evidence type="ECO:0000313" key="1">
    <source>
        <dbReference type="EMBL" id="AWY08214.1"/>
    </source>
</evidence>
<dbReference type="GeneID" id="54994055"/>
<dbReference type="RefSeq" id="YP_009803492.1">
    <property type="nucleotide sequence ID" value="NC_047994.1"/>
</dbReference>
<evidence type="ECO:0000313" key="2">
    <source>
        <dbReference type="Proteomes" id="UP000250540"/>
    </source>
</evidence>
<keyword evidence="2" id="KW-1185">Reference proteome</keyword>
<proteinExistence type="predicted"/>
<organism evidence="1 2">
    <name type="scientific">Klebsiella phage ZCKP1</name>
    <dbReference type="NCBI Taxonomy" id="2201417"/>
    <lineage>
        <taxon>Viruses</taxon>
        <taxon>Duplodnaviria</taxon>
        <taxon>Heunggongvirae</taxon>
        <taxon>Uroviricota</taxon>
        <taxon>Caudoviricetes</taxon>
        <taxon>Stephanstirmvirinae</taxon>
        <taxon>Phapecoctavirus</taxon>
        <taxon>Phapecoctavirus ZCKP1</taxon>
        <taxon>Klebsiella virus ZCKP1</taxon>
    </lineage>
</organism>
<reference evidence="1 2" key="1">
    <citation type="submission" date="2018-04" db="EMBL/GenBank/DDBJ databases">
        <title>Bacteriophage ZCKP1: a potential treatment for Klebsiella pneumoniae isolated from Egyptian diabetic foot patients.</title>
        <authorList>
            <person name="Taha O.A."/>
            <person name="Connerton P.L."/>
            <person name="Connerton I.F."/>
            <person name="El-Shibiny A."/>
        </authorList>
    </citation>
    <scope>NUCLEOTIDE SEQUENCE [LARGE SCALE GENOMIC DNA]</scope>
</reference>
<name>A0A2Z4QE58_9CAUD</name>
<dbReference type="EMBL" id="MH252123">
    <property type="protein sequence ID" value="AWY08214.1"/>
    <property type="molecule type" value="Genomic_DNA"/>
</dbReference>
<sequence length="77" mass="8872">MNTTLPGEERQPLFQSFLFSFCLLYIKERAIIFLPRQPGRTSKKGRYHDKYYITPYALIGLARRHGAPGSKRNGLKG</sequence>
<accession>A0A2Z4QE58</accession>